<dbReference type="OrthoDB" id="194358at2759"/>
<dbReference type="PROSITE" id="PS50297">
    <property type="entry name" value="ANK_REP_REGION"/>
    <property type="match status" value="1"/>
</dbReference>
<feature type="repeat" description="ANK" evidence="3">
    <location>
        <begin position="143"/>
        <end position="177"/>
    </location>
</feature>
<proteinExistence type="predicted"/>
<dbReference type="PROSITE" id="PS50088">
    <property type="entry name" value="ANK_REPEAT"/>
    <property type="match status" value="1"/>
</dbReference>
<dbReference type="InterPro" id="IPR036770">
    <property type="entry name" value="Ankyrin_rpt-contain_sf"/>
</dbReference>
<dbReference type="EMBL" id="JAANIT010000332">
    <property type="protein sequence ID" value="KAG1548897.1"/>
    <property type="molecule type" value="Genomic_DNA"/>
</dbReference>
<keyword evidence="2 3" id="KW-0040">ANK repeat</keyword>
<dbReference type="SUPFAM" id="SSF48403">
    <property type="entry name" value="Ankyrin repeat"/>
    <property type="match status" value="1"/>
</dbReference>
<comment type="caution">
    <text evidence="4">The sequence shown here is derived from an EMBL/GenBank/DDBJ whole genome shotgun (WGS) entry which is preliminary data.</text>
</comment>
<dbReference type="PANTHER" id="PTHR24198:SF165">
    <property type="entry name" value="ANKYRIN REPEAT-CONTAINING PROTEIN-RELATED"/>
    <property type="match status" value="1"/>
</dbReference>
<dbReference type="InterPro" id="IPR002110">
    <property type="entry name" value="Ankyrin_rpt"/>
</dbReference>
<accession>A0A9P6YHT3</accession>
<gene>
    <name evidence="4" type="ORF">G6F51_003381</name>
</gene>
<dbReference type="SMART" id="SM00248">
    <property type="entry name" value="ANK"/>
    <property type="match status" value="4"/>
</dbReference>
<dbReference type="AlphaFoldDB" id="A0A9P6YHT3"/>
<dbReference type="Pfam" id="PF13637">
    <property type="entry name" value="Ank_4"/>
    <property type="match status" value="1"/>
</dbReference>
<sequence length="334" mass="37196">MIQSAPIVNFADSCFVDVDLTEIVTKPQDQIIIDIEKKPAISIWKAAETGNVEALSYFVQNKTHLLDERDPNTECTLLHLLISNVSNPIQPLKLLLEHGADATARNMYNIQAIHAIFLHCMNPLEAAQMLLLYDADPNARDGDGWTPLHYAARFCPLPGPVLKLLIDAGADIDATDVSRKSALFSLLANGDHSLTLDWLIHTIKANVKIKGDFLDSQTRRTKQGTLILQAAKYGRLSCLRIIVSSSTAMESLEPILTREELEEAINLVRQQLLKVTTGEQIERLGLIIMILEDLIQKLFKSKKSSRQSLIKTRTNLLKRLLGATITRTTVTAEK</sequence>
<evidence type="ECO:0000313" key="4">
    <source>
        <dbReference type="EMBL" id="KAG1548897.1"/>
    </source>
</evidence>
<name>A0A9P6YHT3_RHIOR</name>
<protein>
    <submittedName>
        <fullName evidence="4">Uncharacterized protein</fullName>
    </submittedName>
</protein>
<keyword evidence="1" id="KW-0677">Repeat</keyword>
<dbReference type="Proteomes" id="UP000717996">
    <property type="component" value="Unassembled WGS sequence"/>
</dbReference>
<evidence type="ECO:0000256" key="3">
    <source>
        <dbReference type="PROSITE-ProRule" id="PRU00023"/>
    </source>
</evidence>
<organism evidence="4 5">
    <name type="scientific">Rhizopus oryzae</name>
    <name type="common">Mucormycosis agent</name>
    <name type="synonym">Rhizopus arrhizus var. delemar</name>
    <dbReference type="NCBI Taxonomy" id="64495"/>
    <lineage>
        <taxon>Eukaryota</taxon>
        <taxon>Fungi</taxon>
        <taxon>Fungi incertae sedis</taxon>
        <taxon>Mucoromycota</taxon>
        <taxon>Mucoromycotina</taxon>
        <taxon>Mucoromycetes</taxon>
        <taxon>Mucorales</taxon>
        <taxon>Mucorineae</taxon>
        <taxon>Rhizopodaceae</taxon>
        <taxon>Rhizopus</taxon>
    </lineage>
</organism>
<reference evidence="4" key="1">
    <citation type="journal article" date="2020" name="Microb. Genom.">
        <title>Genetic diversity of clinical and environmental Mucorales isolates obtained from an investigation of mucormycosis cases among solid organ transplant recipients.</title>
        <authorList>
            <person name="Nguyen M.H."/>
            <person name="Kaul D."/>
            <person name="Muto C."/>
            <person name="Cheng S.J."/>
            <person name="Richter R.A."/>
            <person name="Bruno V.M."/>
            <person name="Liu G."/>
            <person name="Beyhan S."/>
            <person name="Sundermann A.J."/>
            <person name="Mounaud S."/>
            <person name="Pasculle A.W."/>
            <person name="Nierman W.C."/>
            <person name="Driscoll E."/>
            <person name="Cumbie R."/>
            <person name="Clancy C.J."/>
            <person name="Dupont C.L."/>
        </authorList>
    </citation>
    <scope>NUCLEOTIDE SEQUENCE</scope>
    <source>
        <strain evidence="4">GL16</strain>
    </source>
</reference>
<evidence type="ECO:0000313" key="5">
    <source>
        <dbReference type="Proteomes" id="UP000717996"/>
    </source>
</evidence>
<dbReference type="Gene3D" id="1.25.40.20">
    <property type="entry name" value="Ankyrin repeat-containing domain"/>
    <property type="match status" value="2"/>
</dbReference>
<evidence type="ECO:0000256" key="1">
    <source>
        <dbReference type="ARBA" id="ARBA00022737"/>
    </source>
</evidence>
<evidence type="ECO:0000256" key="2">
    <source>
        <dbReference type="ARBA" id="ARBA00023043"/>
    </source>
</evidence>
<dbReference type="PANTHER" id="PTHR24198">
    <property type="entry name" value="ANKYRIN REPEAT AND PROTEIN KINASE DOMAIN-CONTAINING PROTEIN"/>
    <property type="match status" value="1"/>
</dbReference>